<evidence type="ECO:0000313" key="9">
    <source>
        <dbReference type="Proteomes" id="UP000076722"/>
    </source>
</evidence>
<keyword evidence="1" id="KW-0540">Nuclease</keyword>
<sequence length="275" mass="30759">MPLVEYEGSDDDSDESDSVAAQDESESPPKPPRKLPTLSSNLVLPRPIDDPALHQGRVRSIPHVNGQFAAYIFVPVVLHGSTKRFVDNLVTESMALQPGLHDIRTQDRSQLHVSLSRLLLLSASQRDDLKMTLRAIALAFQCFRASFSSFSVLTNDEKTRHFLAMDVGAGHNEFQDLVVALRPGLRAIHQKDFYTEPKFHASFAWTLALDVSNSKEVNSCTSTPPPYLEDLRSTFQEHHATTLQTTMTFDVKEIAARIGKDVYRWPLVEASNALF</sequence>
<evidence type="ECO:0000256" key="7">
    <source>
        <dbReference type="SAM" id="MobiDB-lite"/>
    </source>
</evidence>
<evidence type="ECO:0000256" key="3">
    <source>
        <dbReference type="ARBA" id="ARBA00023239"/>
    </source>
</evidence>
<dbReference type="InterPro" id="IPR027521">
    <property type="entry name" value="Usb1"/>
</dbReference>
<keyword evidence="2" id="KW-0378">Hydrolase</keyword>
<evidence type="ECO:0000256" key="6">
    <source>
        <dbReference type="ARBA" id="ARBA00030030"/>
    </source>
</evidence>
<dbReference type="OrthoDB" id="49151at2759"/>
<feature type="compositionally biased region" description="Acidic residues" evidence="7">
    <location>
        <begin position="7"/>
        <end position="17"/>
    </location>
</feature>
<feature type="region of interest" description="Disordered" evidence="7">
    <location>
        <begin position="1"/>
        <end position="41"/>
    </location>
</feature>
<evidence type="ECO:0000313" key="8">
    <source>
        <dbReference type="EMBL" id="KZS86950.1"/>
    </source>
</evidence>
<organism evidence="8 9">
    <name type="scientific">Sistotremastrum niveocremeum HHB9708</name>
    <dbReference type="NCBI Taxonomy" id="1314777"/>
    <lineage>
        <taxon>Eukaryota</taxon>
        <taxon>Fungi</taxon>
        <taxon>Dikarya</taxon>
        <taxon>Basidiomycota</taxon>
        <taxon>Agaricomycotina</taxon>
        <taxon>Agaricomycetes</taxon>
        <taxon>Sistotremastrales</taxon>
        <taxon>Sistotremastraceae</taxon>
        <taxon>Sertulicium</taxon>
        <taxon>Sertulicium niveocremeum</taxon>
    </lineage>
</organism>
<evidence type="ECO:0000256" key="2">
    <source>
        <dbReference type="ARBA" id="ARBA00022801"/>
    </source>
</evidence>
<dbReference type="Pfam" id="PF09749">
    <property type="entry name" value="HVSL"/>
    <property type="match status" value="1"/>
</dbReference>
<keyword evidence="3" id="KW-0456">Lyase</keyword>
<keyword evidence="4" id="KW-0539">Nucleus</keyword>
<dbReference type="AlphaFoldDB" id="A0A164MR18"/>
<dbReference type="PANTHER" id="PTHR13522">
    <property type="entry name" value="U6 SNRNA PHOSPHODIESTERASE 1"/>
    <property type="match status" value="1"/>
</dbReference>
<evidence type="ECO:0000256" key="4">
    <source>
        <dbReference type="ARBA" id="ARBA00023242"/>
    </source>
</evidence>
<dbReference type="GO" id="GO:0000175">
    <property type="term" value="F:3'-5'-RNA exonuclease activity"/>
    <property type="evidence" value="ECO:0007669"/>
    <property type="project" value="TreeGrafter"/>
</dbReference>
<dbReference type="PANTHER" id="PTHR13522:SF3">
    <property type="entry name" value="U6 SNRNA PHOSPHODIESTERASE 1"/>
    <property type="match status" value="1"/>
</dbReference>
<accession>A0A164MR18</accession>
<dbReference type="EMBL" id="KV419462">
    <property type="protein sequence ID" value="KZS86950.1"/>
    <property type="molecule type" value="Genomic_DNA"/>
</dbReference>
<gene>
    <name evidence="8" type="ORF">SISNIDRAFT_491507</name>
</gene>
<reference evidence="8 9" key="1">
    <citation type="journal article" date="2016" name="Mol. Biol. Evol.">
        <title>Comparative Genomics of Early-Diverging Mushroom-Forming Fungi Provides Insights into the Origins of Lignocellulose Decay Capabilities.</title>
        <authorList>
            <person name="Nagy L.G."/>
            <person name="Riley R."/>
            <person name="Tritt A."/>
            <person name="Adam C."/>
            <person name="Daum C."/>
            <person name="Floudas D."/>
            <person name="Sun H."/>
            <person name="Yadav J.S."/>
            <person name="Pangilinan J."/>
            <person name="Larsson K.H."/>
            <person name="Matsuura K."/>
            <person name="Barry K."/>
            <person name="Labutti K."/>
            <person name="Kuo R."/>
            <person name="Ohm R.A."/>
            <person name="Bhattacharya S.S."/>
            <person name="Shirouzu T."/>
            <person name="Yoshinaga Y."/>
            <person name="Martin F.M."/>
            <person name="Grigoriev I.V."/>
            <person name="Hibbett D.S."/>
        </authorList>
    </citation>
    <scope>NUCLEOTIDE SEQUENCE [LARGE SCALE GENOMIC DNA]</scope>
    <source>
        <strain evidence="8 9">HHB9708</strain>
    </source>
</reference>
<dbReference type="GO" id="GO:0016829">
    <property type="term" value="F:lyase activity"/>
    <property type="evidence" value="ECO:0007669"/>
    <property type="project" value="UniProtKB-KW"/>
</dbReference>
<proteinExistence type="predicted"/>
<dbReference type="STRING" id="1314777.A0A164MR18"/>
<protein>
    <recommendedName>
        <fullName evidence="5">U6 snRNA phosphodiesterase 1</fullName>
    </recommendedName>
    <alternativeName>
        <fullName evidence="6">3'-5' RNA exonuclease USB1</fullName>
    </alternativeName>
</protein>
<dbReference type="GO" id="GO:0034477">
    <property type="term" value="P:U6 snRNA 3'-end processing"/>
    <property type="evidence" value="ECO:0007669"/>
    <property type="project" value="InterPro"/>
</dbReference>
<dbReference type="Gene3D" id="3.90.1140.10">
    <property type="entry name" value="Cyclic phosphodiesterase"/>
    <property type="match status" value="1"/>
</dbReference>
<dbReference type="Proteomes" id="UP000076722">
    <property type="component" value="Unassembled WGS sequence"/>
</dbReference>
<name>A0A164MR18_9AGAM</name>
<dbReference type="GO" id="GO:0005634">
    <property type="term" value="C:nucleus"/>
    <property type="evidence" value="ECO:0007669"/>
    <property type="project" value="TreeGrafter"/>
</dbReference>
<evidence type="ECO:0000256" key="5">
    <source>
        <dbReference type="ARBA" id="ARBA00029543"/>
    </source>
</evidence>
<keyword evidence="9" id="KW-1185">Reference proteome</keyword>
<evidence type="ECO:0000256" key="1">
    <source>
        <dbReference type="ARBA" id="ARBA00022722"/>
    </source>
</evidence>